<name>A0ABR9TUY8_9NOSO</name>
<comment type="caution">
    <text evidence="3">The sequence shown here is derived from an EMBL/GenBank/DDBJ whole genome shotgun (WGS) entry which is preliminary data.</text>
</comment>
<dbReference type="PANTHER" id="PTHR14239">
    <property type="entry name" value="DUDULIN-RELATED"/>
    <property type="match status" value="1"/>
</dbReference>
<protein>
    <submittedName>
        <fullName evidence="3">NAD(P)-binding domain-containing protein</fullName>
    </submittedName>
</protein>
<evidence type="ECO:0000313" key="3">
    <source>
        <dbReference type="EMBL" id="MBE9104206.1"/>
    </source>
</evidence>
<gene>
    <name evidence="3" type="ORF">IQ229_04400</name>
</gene>
<proteinExistence type="predicted"/>
<dbReference type="PANTHER" id="PTHR14239:SF10">
    <property type="entry name" value="REDUCTASE"/>
    <property type="match status" value="1"/>
</dbReference>
<accession>A0ABR9TUY8</accession>
<keyword evidence="4" id="KW-1185">Reference proteome</keyword>
<dbReference type="RefSeq" id="WP_194041621.1">
    <property type="nucleotide sequence ID" value="NZ_JADEXF010000091.1"/>
</dbReference>
<sequence length="209" mass="22516">MKIGIIGSGNIGGTLGQHWAKAGHEVMFSSRNPEDLKPMAKAVGAKTGTVENAAVFGDVILLAIPFGKVLEVAQQIGRLDHKILIDATNPYPQRDGDVAQRVIDDREQTATGYVAEQFPGAQTIKAFNSIYYKVLADQAFQSGDDRVAVQICGDDLQAKQTVKQLIEAIGFAPQDIGDLSSGTLFEPNAPLYNQNLKIGDALTLLHQLR</sequence>
<feature type="domain" description="Pyrroline-5-carboxylate reductase catalytic N-terminal" evidence="2">
    <location>
        <begin position="2"/>
        <end position="90"/>
    </location>
</feature>
<dbReference type="SUPFAM" id="SSF51735">
    <property type="entry name" value="NAD(P)-binding Rossmann-fold domains"/>
    <property type="match status" value="1"/>
</dbReference>
<organism evidence="3 4">
    <name type="scientific">Nostoc cf. edaphicum LEGE 07299</name>
    <dbReference type="NCBI Taxonomy" id="2777974"/>
    <lineage>
        <taxon>Bacteria</taxon>
        <taxon>Bacillati</taxon>
        <taxon>Cyanobacteriota</taxon>
        <taxon>Cyanophyceae</taxon>
        <taxon>Nostocales</taxon>
        <taxon>Nostocaceae</taxon>
        <taxon>Nostoc</taxon>
    </lineage>
</organism>
<dbReference type="Pfam" id="PF03807">
    <property type="entry name" value="F420_oxidored"/>
    <property type="match status" value="1"/>
</dbReference>
<keyword evidence="1" id="KW-0560">Oxidoreductase</keyword>
<evidence type="ECO:0000256" key="1">
    <source>
        <dbReference type="ARBA" id="ARBA00023002"/>
    </source>
</evidence>
<reference evidence="3 4" key="1">
    <citation type="submission" date="2020-10" db="EMBL/GenBank/DDBJ databases">
        <authorList>
            <person name="Castelo-Branco R."/>
            <person name="Eusebio N."/>
            <person name="Adriana R."/>
            <person name="Vieira A."/>
            <person name="Brugerolle De Fraissinette N."/>
            <person name="Rezende De Castro R."/>
            <person name="Schneider M.P."/>
            <person name="Vasconcelos V."/>
            <person name="Leao P.N."/>
        </authorList>
    </citation>
    <scope>NUCLEOTIDE SEQUENCE [LARGE SCALE GENOMIC DNA]</scope>
    <source>
        <strain evidence="3 4">LEGE 07299</strain>
    </source>
</reference>
<evidence type="ECO:0000313" key="4">
    <source>
        <dbReference type="Proteomes" id="UP000647836"/>
    </source>
</evidence>
<dbReference type="InterPro" id="IPR051267">
    <property type="entry name" value="STEAP_metalloreductase"/>
</dbReference>
<dbReference type="Proteomes" id="UP000647836">
    <property type="component" value="Unassembled WGS sequence"/>
</dbReference>
<evidence type="ECO:0000259" key="2">
    <source>
        <dbReference type="Pfam" id="PF03807"/>
    </source>
</evidence>
<dbReference type="Gene3D" id="3.40.50.720">
    <property type="entry name" value="NAD(P)-binding Rossmann-like Domain"/>
    <property type="match status" value="1"/>
</dbReference>
<dbReference type="InterPro" id="IPR036291">
    <property type="entry name" value="NAD(P)-bd_dom_sf"/>
</dbReference>
<dbReference type="EMBL" id="JADEXF010000091">
    <property type="protein sequence ID" value="MBE9104206.1"/>
    <property type="molecule type" value="Genomic_DNA"/>
</dbReference>
<dbReference type="InterPro" id="IPR028939">
    <property type="entry name" value="P5C_Rdtase_cat_N"/>
</dbReference>